<proteinExistence type="predicted"/>
<dbReference type="RefSeq" id="WP_211976324.1">
    <property type="nucleotide sequence ID" value="NZ_CBFHAM010000093.1"/>
</dbReference>
<name>A0ABS5J7J2_9BACT</name>
<keyword evidence="2" id="KW-1185">Reference proteome</keyword>
<organism evidence="1 2">
    <name type="scientific">Chitinophaga hostae</name>
    <dbReference type="NCBI Taxonomy" id="2831022"/>
    <lineage>
        <taxon>Bacteria</taxon>
        <taxon>Pseudomonadati</taxon>
        <taxon>Bacteroidota</taxon>
        <taxon>Chitinophagia</taxon>
        <taxon>Chitinophagales</taxon>
        <taxon>Chitinophagaceae</taxon>
        <taxon>Chitinophaga</taxon>
    </lineage>
</organism>
<comment type="caution">
    <text evidence="1">The sequence shown here is derived from an EMBL/GenBank/DDBJ whole genome shotgun (WGS) entry which is preliminary data.</text>
</comment>
<evidence type="ECO:0000313" key="1">
    <source>
        <dbReference type="EMBL" id="MBS0031186.1"/>
    </source>
</evidence>
<accession>A0ABS5J7J2</accession>
<protein>
    <submittedName>
        <fullName evidence="1">GAF domain-containing protein</fullName>
    </submittedName>
</protein>
<dbReference type="InterPro" id="IPR029016">
    <property type="entry name" value="GAF-like_dom_sf"/>
</dbReference>
<evidence type="ECO:0000313" key="2">
    <source>
        <dbReference type="Proteomes" id="UP000676386"/>
    </source>
</evidence>
<reference evidence="1 2" key="1">
    <citation type="submission" date="2021-04" db="EMBL/GenBank/DDBJ databases">
        <title>Chitinophaga sp. nov., isolated from the rhizosphere soil.</title>
        <authorList>
            <person name="He S."/>
        </authorList>
    </citation>
    <scope>NUCLEOTIDE SEQUENCE [LARGE SCALE GENOMIC DNA]</scope>
    <source>
        <strain evidence="1 2">2R12</strain>
    </source>
</reference>
<sequence length="793" mass="91298">MQTTILDVSGGRAQTLGIDTAISFEPFIAYLKKRISEEQTVKSLLYAAALAQFEASDGSRQDIPLEEITSYEKQLEHIYACLSPAMTAEDRIAWGLSYPFLPITFYGTDLLFELLGQRMHHQNYEVSRQPADYHRERLQLVYSFILQRLYNFIVPVKTGQHHSGINKHTGLLQYYEVNINTSFVDVTAKGPLPEIDVVQLYTHLSEGGGFEILEEMLPLELFRFRGICVITVTDITAEKAVENIRKVRLSRTALVEESNYREVIQSLKSLVRDSKIEFDLFPMLRVNNNPVYGLEKGGTGILFDVWGEDRLTPEEFRRQAGAYAAKPLFFFSADIWRENMPEYAFLEHFRKLNVKSLALMPIFYAHELVGVMGVHTWKEDTFDDKTLALLEPAISAISQLLQVYIEEFNLEIEKVIKEKFTSIQPAVQWKFNEAAWNYLYSLKKNLPATIQNIFFEQVYPLYGAIDIRNSTVERNKAIIADLDSHLSLLAATLDALRQYQQNDLLKEMIFHCQQWQQALLLQQLSPSDENELNRFLEVEAVEYLRHFAVQFPKTKEAIDACLQSLAGDVNKDALEQSMQLITQTVNQYFESEKGALQESYPCYFEKFRTDGVEYDIYIGQSIAPDKPFNHFHLKNLRLWQLSSMVTIAGLTHGLLSQMPTALRTTQLIFVHNQPIDISFRADERKFDVEGAYNIRYQMIKKRIDKVLIRHSEERLTQPDKIALIYSDRKDVEDYLPFIRYLQQTGVLLPEMEELELEDLQGLSGLQAIRVGITLEAEGTKDKAKANEANDQRG</sequence>
<gene>
    <name evidence="1" type="ORF">KE626_27910</name>
</gene>
<dbReference type="Proteomes" id="UP000676386">
    <property type="component" value="Unassembled WGS sequence"/>
</dbReference>
<dbReference type="SUPFAM" id="SSF55781">
    <property type="entry name" value="GAF domain-like"/>
    <property type="match status" value="1"/>
</dbReference>
<dbReference type="EMBL" id="JAGTXB010000020">
    <property type="protein sequence ID" value="MBS0031186.1"/>
    <property type="molecule type" value="Genomic_DNA"/>
</dbReference>
<dbReference type="Gene3D" id="3.30.450.40">
    <property type="match status" value="1"/>
</dbReference>